<dbReference type="InterPro" id="IPR050553">
    <property type="entry name" value="Thioredoxin_ResA/DsbE_sf"/>
</dbReference>
<feature type="domain" description="Thioredoxin" evidence="1">
    <location>
        <begin position="106"/>
        <end position="275"/>
    </location>
</feature>
<dbReference type="PROSITE" id="PS51257">
    <property type="entry name" value="PROKAR_LIPOPROTEIN"/>
    <property type="match status" value="1"/>
</dbReference>
<accession>A0A5C6V948</accession>
<dbReference type="PANTHER" id="PTHR42852:SF17">
    <property type="entry name" value="THIOREDOXIN-LIKE PROTEIN HI_1115"/>
    <property type="match status" value="1"/>
</dbReference>
<dbReference type="GO" id="GO:0016491">
    <property type="term" value="F:oxidoreductase activity"/>
    <property type="evidence" value="ECO:0007669"/>
    <property type="project" value="InterPro"/>
</dbReference>
<reference evidence="2 3" key="1">
    <citation type="submission" date="2019-08" db="EMBL/GenBank/DDBJ databases">
        <title>Genome of Luteibaculum oceani JCM 18817.</title>
        <authorList>
            <person name="Bowman J.P."/>
        </authorList>
    </citation>
    <scope>NUCLEOTIDE SEQUENCE [LARGE SCALE GENOMIC DNA]</scope>
    <source>
        <strain evidence="2 3">JCM 18817</strain>
    </source>
</reference>
<keyword evidence="3" id="KW-1185">Reference proteome</keyword>
<sequence length="286" mass="32530">MAVFRFLVFQFLLITVLSCNNREVTKIEVTYLDWFKIPFSDLNVPVGTRFFVEGNAICKEKDSTLFILAIDTSDFQLLSLDGEVAVKVNSNPHFNNNWRKIPPGTIPTPMSAEQFDVFQNYFKYHLIGKSVLPLLNNDSLNLVNLIEGRVVLLNFWYYGCIPCMAEIPALNMLDSIYRGDKNFKIYSLFRDSVKSKAGKLYFESTAKSSVNYENYLPVDIDLEIIPNSANVAKTLSIFGYPTNLLIDEKGIVRKIYAGASVNTEENIKSIQQIQFDIKKLLAEKKG</sequence>
<protein>
    <submittedName>
        <fullName evidence="2">TlpA family protein disulfide reductase</fullName>
    </submittedName>
</protein>
<dbReference type="CDD" id="cd02966">
    <property type="entry name" value="TlpA_like_family"/>
    <property type="match status" value="1"/>
</dbReference>
<dbReference type="AlphaFoldDB" id="A0A5C6V948"/>
<dbReference type="PROSITE" id="PS51352">
    <property type="entry name" value="THIOREDOXIN_2"/>
    <property type="match status" value="1"/>
</dbReference>
<dbReference type="Pfam" id="PF00578">
    <property type="entry name" value="AhpC-TSA"/>
    <property type="match status" value="1"/>
</dbReference>
<dbReference type="SUPFAM" id="SSF52833">
    <property type="entry name" value="Thioredoxin-like"/>
    <property type="match status" value="1"/>
</dbReference>
<name>A0A5C6V948_9FLAO</name>
<dbReference type="OrthoDB" id="9815205at2"/>
<dbReference type="InterPro" id="IPR036249">
    <property type="entry name" value="Thioredoxin-like_sf"/>
</dbReference>
<evidence type="ECO:0000313" key="2">
    <source>
        <dbReference type="EMBL" id="TXC81933.1"/>
    </source>
</evidence>
<evidence type="ECO:0000313" key="3">
    <source>
        <dbReference type="Proteomes" id="UP000321168"/>
    </source>
</evidence>
<dbReference type="Gene3D" id="3.40.30.10">
    <property type="entry name" value="Glutaredoxin"/>
    <property type="match status" value="1"/>
</dbReference>
<comment type="caution">
    <text evidence="2">The sequence shown here is derived from an EMBL/GenBank/DDBJ whole genome shotgun (WGS) entry which is preliminary data.</text>
</comment>
<gene>
    <name evidence="2" type="ORF">FRX97_02245</name>
</gene>
<dbReference type="PANTHER" id="PTHR42852">
    <property type="entry name" value="THIOL:DISULFIDE INTERCHANGE PROTEIN DSBE"/>
    <property type="match status" value="1"/>
</dbReference>
<proteinExistence type="predicted"/>
<dbReference type="InterPro" id="IPR000866">
    <property type="entry name" value="AhpC/TSA"/>
</dbReference>
<evidence type="ECO:0000259" key="1">
    <source>
        <dbReference type="PROSITE" id="PS51352"/>
    </source>
</evidence>
<organism evidence="2 3">
    <name type="scientific">Luteibaculum oceani</name>
    <dbReference type="NCBI Taxonomy" id="1294296"/>
    <lineage>
        <taxon>Bacteria</taxon>
        <taxon>Pseudomonadati</taxon>
        <taxon>Bacteroidota</taxon>
        <taxon>Flavobacteriia</taxon>
        <taxon>Flavobacteriales</taxon>
        <taxon>Luteibaculaceae</taxon>
        <taxon>Luteibaculum</taxon>
    </lineage>
</organism>
<dbReference type="InterPro" id="IPR013766">
    <property type="entry name" value="Thioredoxin_domain"/>
</dbReference>
<dbReference type="GO" id="GO:0016209">
    <property type="term" value="F:antioxidant activity"/>
    <property type="evidence" value="ECO:0007669"/>
    <property type="project" value="InterPro"/>
</dbReference>
<dbReference type="Proteomes" id="UP000321168">
    <property type="component" value="Unassembled WGS sequence"/>
</dbReference>
<dbReference type="EMBL" id="VORB01000002">
    <property type="protein sequence ID" value="TXC81933.1"/>
    <property type="molecule type" value="Genomic_DNA"/>
</dbReference>